<dbReference type="RefSeq" id="WP_008914314.1">
    <property type="nucleotide sequence ID" value="NZ_CM001773.1"/>
</dbReference>
<comment type="similarity">
    <text evidence="2">Belongs to the periplasmic pilus chaperone family.</text>
</comment>
<dbReference type="PANTHER" id="PTHR30251">
    <property type="entry name" value="PILUS ASSEMBLY CHAPERONE"/>
    <property type="match status" value="1"/>
</dbReference>
<evidence type="ECO:0000259" key="9">
    <source>
        <dbReference type="Pfam" id="PF02753"/>
    </source>
</evidence>
<name>K8WLL9_9GAMM</name>
<dbReference type="Pfam" id="PF00345">
    <property type="entry name" value="PapD_N"/>
    <property type="match status" value="1"/>
</dbReference>
<evidence type="ECO:0000256" key="6">
    <source>
        <dbReference type="ARBA" id="ARBA00023319"/>
    </source>
</evidence>
<dbReference type="PATRIC" id="fig|1141660.3.peg.425"/>
<feature type="domain" description="Pili assembly chaperone C-terminal" evidence="9">
    <location>
        <begin position="184"/>
        <end position="234"/>
    </location>
</feature>
<dbReference type="InterPro" id="IPR001829">
    <property type="entry name" value="Pili_assmbl_chaperone_bac"/>
</dbReference>
<feature type="chain" id="PRO_5003921638" evidence="7">
    <location>
        <begin position="23"/>
        <end position="249"/>
    </location>
</feature>
<evidence type="ECO:0000256" key="4">
    <source>
        <dbReference type="ARBA" id="ARBA00022764"/>
    </source>
</evidence>
<accession>K8WLL9</accession>
<dbReference type="InterPro" id="IPR008962">
    <property type="entry name" value="PapD-like_sf"/>
</dbReference>
<evidence type="ECO:0000313" key="10">
    <source>
        <dbReference type="EMBL" id="EKT60856.1"/>
    </source>
</evidence>
<dbReference type="InterPro" id="IPR050643">
    <property type="entry name" value="Periplasmic_pilus_chap"/>
</dbReference>
<dbReference type="EMBL" id="AKKN01000003">
    <property type="protein sequence ID" value="EKT60856.1"/>
    <property type="molecule type" value="Genomic_DNA"/>
</dbReference>
<dbReference type="PANTHER" id="PTHR30251:SF9">
    <property type="entry name" value="CHAPERONE PROTEIN CAF1M"/>
    <property type="match status" value="1"/>
</dbReference>
<dbReference type="AlphaFoldDB" id="K8WLL9"/>
<proteinExistence type="inferred from homology"/>
<dbReference type="InterPro" id="IPR013783">
    <property type="entry name" value="Ig-like_fold"/>
</dbReference>
<keyword evidence="11" id="KW-1185">Reference proteome</keyword>
<dbReference type="InterPro" id="IPR036316">
    <property type="entry name" value="Pili_assmbl_chap_C_dom_sf"/>
</dbReference>
<dbReference type="InterPro" id="IPR016147">
    <property type="entry name" value="Pili_assmbl_chaperone_N"/>
</dbReference>
<dbReference type="GO" id="GO:0071555">
    <property type="term" value="P:cell wall organization"/>
    <property type="evidence" value="ECO:0007669"/>
    <property type="project" value="InterPro"/>
</dbReference>
<dbReference type="SUPFAM" id="SSF49584">
    <property type="entry name" value="Periplasmic chaperone C-domain"/>
    <property type="match status" value="1"/>
</dbReference>
<comment type="subcellular location">
    <subcellularLocation>
        <location evidence="1">Periplasm</location>
    </subcellularLocation>
</comment>
<sequence length="249" mass="28646">MTKNQLVGLFLFCICFPILGLANSSTGFDFPLKRYVYNESDTGGISVDMKNNNDNDYLMEAWIANADNETLLPIEKKETDIVPFIILPPLKQMMVGSQVSWNVRRIGAQINGINMPQDRESLFWIGIRGIPSEEKIKEENRVQLNIIPNFYFKLLYRPKKIEGLKTRDLTKQVKLTRENQTLTIENPTPFYLTFDYLTVAGNAIKNGERQITLIPFSTKKITLPSQKAGVIEWRFTDEYLIELNKNSLN</sequence>
<dbReference type="GO" id="GO:0030288">
    <property type="term" value="C:outer membrane-bounded periplasmic space"/>
    <property type="evidence" value="ECO:0007669"/>
    <property type="project" value="InterPro"/>
</dbReference>
<organism evidence="10 11">
    <name type="scientific">Providencia sneebia DSM 19967</name>
    <dbReference type="NCBI Taxonomy" id="1141660"/>
    <lineage>
        <taxon>Bacteria</taxon>
        <taxon>Pseudomonadati</taxon>
        <taxon>Pseudomonadota</taxon>
        <taxon>Gammaproteobacteria</taxon>
        <taxon>Enterobacterales</taxon>
        <taxon>Morganellaceae</taxon>
        <taxon>Providencia</taxon>
    </lineage>
</organism>
<dbReference type="Pfam" id="PF02753">
    <property type="entry name" value="PapD_C"/>
    <property type="match status" value="1"/>
</dbReference>
<evidence type="ECO:0000256" key="7">
    <source>
        <dbReference type="SAM" id="SignalP"/>
    </source>
</evidence>
<keyword evidence="6" id="KW-0393">Immunoglobulin domain</keyword>
<keyword evidence="5" id="KW-0143">Chaperone</keyword>
<protein>
    <submittedName>
        <fullName evidence="10">Fimbrial chaperone</fullName>
    </submittedName>
</protein>
<reference evidence="10 11" key="1">
    <citation type="journal article" date="2012" name="BMC Genomics">
        <title>Comparative genomics of bacteria in the genus Providencia isolated from wild Drosophila melanogaster.</title>
        <authorList>
            <person name="Galac M.R."/>
            <person name="Lazzaro B.P."/>
        </authorList>
    </citation>
    <scope>NUCLEOTIDE SEQUENCE [LARGE SCALE GENOMIC DNA]</scope>
    <source>
        <strain evidence="10 11">DSM 19967</strain>
    </source>
</reference>
<evidence type="ECO:0000259" key="8">
    <source>
        <dbReference type="Pfam" id="PF00345"/>
    </source>
</evidence>
<gene>
    <name evidence="10" type="ORF">OO7_02126</name>
</gene>
<dbReference type="InterPro" id="IPR016148">
    <property type="entry name" value="Pili_assmbl_chaperone_C"/>
</dbReference>
<feature type="domain" description="Pili assembly chaperone N-terminal" evidence="8">
    <location>
        <begin position="34"/>
        <end position="161"/>
    </location>
</feature>
<keyword evidence="3 7" id="KW-0732">Signal</keyword>
<evidence type="ECO:0000313" key="11">
    <source>
        <dbReference type="Proteomes" id="UP000010290"/>
    </source>
</evidence>
<dbReference type="OrthoDB" id="6454474at2"/>
<evidence type="ECO:0000256" key="2">
    <source>
        <dbReference type="ARBA" id="ARBA00007399"/>
    </source>
</evidence>
<feature type="signal peptide" evidence="7">
    <location>
        <begin position="1"/>
        <end position="22"/>
    </location>
</feature>
<dbReference type="Proteomes" id="UP000010290">
    <property type="component" value="Chromosome"/>
</dbReference>
<evidence type="ECO:0000256" key="1">
    <source>
        <dbReference type="ARBA" id="ARBA00004418"/>
    </source>
</evidence>
<dbReference type="PRINTS" id="PR00969">
    <property type="entry name" value="CHAPERONPILI"/>
</dbReference>
<dbReference type="Gene3D" id="2.60.40.10">
    <property type="entry name" value="Immunoglobulins"/>
    <property type="match status" value="2"/>
</dbReference>
<evidence type="ECO:0000256" key="5">
    <source>
        <dbReference type="ARBA" id="ARBA00023186"/>
    </source>
</evidence>
<dbReference type="HOGENOM" id="CLU_070768_2_0_6"/>
<comment type="caution">
    <text evidence="10">The sequence shown here is derived from an EMBL/GenBank/DDBJ whole genome shotgun (WGS) entry which is preliminary data.</text>
</comment>
<dbReference type="SUPFAM" id="SSF49354">
    <property type="entry name" value="PapD-like"/>
    <property type="match status" value="1"/>
</dbReference>
<evidence type="ECO:0000256" key="3">
    <source>
        <dbReference type="ARBA" id="ARBA00022729"/>
    </source>
</evidence>
<keyword evidence="4" id="KW-0574">Periplasm</keyword>